<dbReference type="CDD" id="cd08423">
    <property type="entry name" value="PBP2_LTTR_like_6"/>
    <property type="match status" value="1"/>
</dbReference>
<evidence type="ECO:0000313" key="7">
    <source>
        <dbReference type="Proteomes" id="UP000199504"/>
    </source>
</evidence>
<evidence type="ECO:0000256" key="2">
    <source>
        <dbReference type="ARBA" id="ARBA00023015"/>
    </source>
</evidence>
<feature type="domain" description="HTH lysR-type" evidence="5">
    <location>
        <begin position="2"/>
        <end position="59"/>
    </location>
</feature>
<dbReference type="PANTHER" id="PTHR30346:SF29">
    <property type="entry name" value="LYSR SUBSTRATE-BINDING"/>
    <property type="match status" value="1"/>
</dbReference>
<sequence>MLDVRRLVLLRDLAHLGTIAAVADAHAYTPSAVSQQLAALQREAGVPLLERTGRRVGLTPAGVALVRHAETVLAALESADAALVAARTGLSGTVRIGAFPSAVRTLLPAALVALGREHPALDLMVTELDPTAVPAALRERRLDVALLHDYDVAPVPPDPALDAEPLLTETVYLAVTADTPFDPADPVRATRDADWVMGSPGTLCHTMAVRACQLAGFTPTVRHHADDFTAVLALVAAGQGVALVPQLGAENPPPRVRLVPLPLRRLTRIAYRRGAGRHPAVAACAAALHAATAAHLDGREAPASG</sequence>
<evidence type="ECO:0000256" key="1">
    <source>
        <dbReference type="ARBA" id="ARBA00009437"/>
    </source>
</evidence>
<dbReference type="InterPro" id="IPR005119">
    <property type="entry name" value="LysR_subst-bd"/>
</dbReference>
<name>A0A1C4YNG3_9ACTN</name>
<dbReference type="Proteomes" id="UP000199504">
    <property type="component" value="Unassembled WGS sequence"/>
</dbReference>
<keyword evidence="4" id="KW-0804">Transcription</keyword>
<proteinExistence type="inferred from homology"/>
<dbReference type="Pfam" id="PF03466">
    <property type="entry name" value="LysR_substrate"/>
    <property type="match status" value="1"/>
</dbReference>
<dbReference type="OrthoDB" id="3673085at2"/>
<dbReference type="PROSITE" id="PS50931">
    <property type="entry name" value="HTH_LYSR"/>
    <property type="match status" value="1"/>
</dbReference>
<keyword evidence="3 6" id="KW-0238">DNA-binding</keyword>
<accession>A0A1C4YNG3</accession>
<organism evidence="6 7">
    <name type="scientific">Micromonospora mirobrigensis</name>
    <dbReference type="NCBI Taxonomy" id="262898"/>
    <lineage>
        <taxon>Bacteria</taxon>
        <taxon>Bacillati</taxon>
        <taxon>Actinomycetota</taxon>
        <taxon>Actinomycetes</taxon>
        <taxon>Micromonosporales</taxon>
        <taxon>Micromonosporaceae</taxon>
        <taxon>Micromonospora</taxon>
    </lineage>
</organism>
<dbReference type="PANTHER" id="PTHR30346">
    <property type="entry name" value="TRANSCRIPTIONAL DUAL REGULATOR HCAR-RELATED"/>
    <property type="match status" value="1"/>
</dbReference>
<dbReference type="Gene3D" id="1.10.10.10">
    <property type="entry name" value="Winged helix-like DNA-binding domain superfamily/Winged helix DNA-binding domain"/>
    <property type="match status" value="1"/>
</dbReference>
<evidence type="ECO:0000256" key="3">
    <source>
        <dbReference type="ARBA" id="ARBA00023125"/>
    </source>
</evidence>
<dbReference type="Gene3D" id="3.40.190.10">
    <property type="entry name" value="Periplasmic binding protein-like II"/>
    <property type="match status" value="2"/>
</dbReference>
<evidence type="ECO:0000313" key="6">
    <source>
        <dbReference type="EMBL" id="SCF22289.1"/>
    </source>
</evidence>
<comment type="similarity">
    <text evidence="1">Belongs to the LysR transcriptional regulatory family.</text>
</comment>
<dbReference type="InterPro" id="IPR036390">
    <property type="entry name" value="WH_DNA-bd_sf"/>
</dbReference>
<dbReference type="SUPFAM" id="SSF53850">
    <property type="entry name" value="Periplasmic binding protein-like II"/>
    <property type="match status" value="1"/>
</dbReference>
<dbReference type="InterPro" id="IPR000847">
    <property type="entry name" value="LysR_HTH_N"/>
</dbReference>
<keyword evidence="7" id="KW-1185">Reference proteome</keyword>
<dbReference type="GO" id="GO:0003677">
    <property type="term" value="F:DNA binding"/>
    <property type="evidence" value="ECO:0007669"/>
    <property type="project" value="UniProtKB-KW"/>
</dbReference>
<dbReference type="STRING" id="262898.GA0070564_104239"/>
<evidence type="ECO:0000256" key="4">
    <source>
        <dbReference type="ARBA" id="ARBA00023163"/>
    </source>
</evidence>
<dbReference type="GO" id="GO:0032993">
    <property type="term" value="C:protein-DNA complex"/>
    <property type="evidence" value="ECO:0007669"/>
    <property type="project" value="TreeGrafter"/>
</dbReference>
<keyword evidence="2" id="KW-0805">Transcription regulation</keyword>
<dbReference type="InterPro" id="IPR036388">
    <property type="entry name" value="WH-like_DNA-bd_sf"/>
</dbReference>
<dbReference type="AlphaFoldDB" id="A0A1C4YNG3"/>
<reference evidence="7" key="1">
    <citation type="submission" date="2016-06" db="EMBL/GenBank/DDBJ databases">
        <authorList>
            <person name="Varghese N."/>
            <person name="Submissions Spin"/>
        </authorList>
    </citation>
    <scope>NUCLEOTIDE SEQUENCE [LARGE SCALE GENOMIC DNA]</scope>
    <source>
        <strain evidence="7">DSM 44830</strain>
    </source>
</reference>
<dbReference type="EMBL" id="FMCX01000004">
    <property type="protein sequence ID" value="SCF22289.1"/>
    <property type="molecule type" value="Genomic_DNA"/>
</dbReference>
<dbReference type="RefSeq" id="WP_091609380.1">
    <property type="nucleotide sequence ID" value="NZ_FMCX01000004.1"/>
</dbReference>
<evidence type="ECO:0000259" key="5">
    <source>
        <dbReference type="PROSITE" id="PS50931"/>
    </source>
</evidence>
<gene>
    <name evidence="6" type="ORF">GA0070564_104239</name>
</gene>
<dbReference type="GO" id="GO:0003700">
    <property type="term" value="F:DNA-binding transcription factor activity"/>
    <property type="evidence" value="ECO:0007669"/>
    <property type="project" value="InterPro"/>
</dbReference>
<dbReference type="SUPFAM" id="SSF46785">
    <property type="entry name" value="Winged helix' DNA-binding domain"/>
    <property type="match status" value="1"/>
</dbReference>
<dbReference type="Pfam" id="PF00126">
    <property type="entry name" value="HTH_1"/>
    <property type="match status" value="1"/>
</dbReference>
<protein>
    <submittedName>
        <fullName evidence="6">DNA-binding transcriptional regulator, LysR family</fullName>
    </submittedName>
</protein>